<evidence type="ECO:0000313" key="3">
    <source>
        <dbReference type="Proteomes" id="UP000630660"/>
    </source>
</evidence>
<feature type="signal peptide" evidence="1">
    <location>
        <begin position="1"/>
        <end position="19"/>
    </location>
</feature>
<comment type="caution">
    <text evidence="2">The sequence shown here is derived from an EMBL/GenBank/DDBJ whole genome shotgun (WGS) entry which is preliminary data.</text>
</comment>
<keyword evidence="1" id="KW-0732">Signal</keyword>
<sequence length="244" mass="26358">MKICKIIAVILALSTAGFGQTEFTGLYENVLTGMYSNDLSLLDLNAVVLSVDADLGGLSFLHADAEANLPFGSVDANNLDYVPDSLADLIPDSMRSAYGYRLEPSFRISNAYMAYVKGRLSIRVGKQPLAWGTGYVWNPTEIIAPKLAYDPSYRRDGEASLKIAYSWRQTGGAEAIGLLRGAPDSTMFIGRLKENFFGVDVAAIGAHLWDTTITPGTTQRRTLLGGQVAGEIVNVGFWAEGGYN</sequence>
<feature type="chain" id="PRO_5038437985" description="DUF5723 domain-containing protein" evidence="1">
    <location>
        <begin position="20"/>
        <end position="244"/>
    </location>
</feature>
<dbReference type="EMBL" id="WJKJ01000284">
    <property type="protein sequence ID" value="MBD3365243.1"/>
    <property type="molecule type" value="Genomic_DNA"/>
</dbReference>
<feature type="non-terminal residue" evidence="2">
    <location>
        <position position="244"/>
    </location>
</feature>
<proteinExistence type="predicted"/>
<reference evidence="2" key="1">
    <citation type="submission" date="2019-11" db="EMBL/GenBank/DDBJ databases">
        <title>Microbial mats filling the niche in hypersaline microbial mats.</title>
        <authorList>
            <person name="Wong H.L."/>
            <person name="Macleod F.I."/>
            <person name="White R.A. III"/>
            <person name="Burns B.P."/>
        </authorList>
    </citation>
    <scope>NUCLEOTIDE SEQUENCE</scope>
    <source>
        <strain evidence="2">Bin_327</strain>
    </source>
</reference>
<name>A0A9D5KAC4_UNCW3</name>
<organism evidence="2 3">
    <name type="scientific">candidate division WOR-3 bacterium</name>
    <dbReference type="NCBI Taxonomy" id="2052148"/>
    <lineage>
        <taxon>Bacteria</taxon>
        <taxon>Bacteria division WOR-3</taxon>
    </lineage>
</organism>
<evidence type="ECO:0000256" key="1">
    <source>
        <dbReference type="SAM" id="SignalP"/>
    </source>
</evidence>
<dbReference type="AlphaFoldDB" id="A0A9D5KAC4"/>
<dbReference type="Proteomes" id="UP000630660">
    <property type="component" value="Unassembled WGS sequence"/>
</dbReference>
<accession>A0A9D5KAC4</accession>
<evidence type="ECO:0008006" key="4">
    <source>
        <dbReference type="Google" id="ProtNLM"/>
    </source>
</evidence>
<protein>
    <recommendedName>
        <fullName evidence="4">DUF5723 domain-containing protein</fullName>
    </recommendedName>
</protein>
<gene>
    <name evidence="2" type="ORF">GF359_08520</name>
</gene>
<evidence type="ECO:0000313" key="2">
    <source>
        <dbReference type="EMBL" id="MBD3365243.1"/>
    </source>
</evidence>